<gene>
    <name evidence="2" type="ORF">FHX81_7460</name>
</gene>
<protein>
    <submittedName>
        <fullName evidence="2">Carbohydrate ABC transporter substrate-binding protein (CUT1 family)</fullName>
    </submittedName>
</protein>
<dbReference type="RefSeq" id="WP_141983099.1">
    <property type="nucleotide sequence ID" value="NZ_VFPP01000001.1"/>
</dbReference>
<dbReference type="InterPro" id="IPR050490">
    <property type="entry name" value="Bact_solute-bd_prot1"/>
</dbReference>
<evidence type="ECO:0000313" key="3">
    <source>
        <dbReference type="Proteomes" id="UP000316628"/>
    </source>
</evidence>
<dbReference type="PANTHER" id="PTHR43649">
    <property type="entry name" value="ARABINOSE-BINDING PROTEIN-RELATED"/>
    <property type="match status" value="1"/>
</dbReference>
<dbReference type="InterPro" id="IPR006059">
    <property type="entry name" value="SBP"/>
</dbReference>
<dbReference type="CDD" id="cd13585">
    <property type="entry name" value="PBP2_TMBP_like"/>
    <property type="match status" value="1"/>
</dbReference>
<dbReference type="AlphaFoldDB" id="A0A543JQF0"/>
<dbReference type="Gene3D" id="3.40.190.10">
    <property type="entry name" value="Periplasmic binding protein-like II"/>
    <property type="match status" value="1"/>
</dbReference>
<dbReference type="PROSITE" id="PS51257">
    <property type="entry name" value="PROKAR_LIPOPROTEIN"/>
    <property type="match status" value="1"/>
</dbReference>
<dbReference type="Pfam" id="PF01547">
    <property type="entry name" value="SBP_bac_1"/>
    <property type="match status" value="1"/>
</dbReference>
<reference evidence="2 3" key="1">
    <citation type="submission" date="2019-06" db="EMBL/GenBank/DDBJ databases">
        <title>Sequencing the genomes of 1000 actinobacteria strains.</title>
        <authorList>
            <person name="Klenk H.-P."/>
        </authorList>
    </citation>
    <scope>NUCLEOTIDE SEQUENCE [LARGE SCALE GENOMIC DNA]</scope>
    <source>
        <strain evidence="2 3">DSM 45456</strain>
    </source>
</reference>
<proteinExistence type="predicted"/>
<evidence type="ECO:0000313" key="2">
    <source>
        <dbReference type="EMBL" id="TQM84994.1"/>
    </source>
</evidence>
<organism evidence="2 3">
    <name type="scientific">Saccharothrix saharensis</name>
    <dbReference type="NCBI Taxonomy" id="571190"/>
    <lineage>
        <taxon>Bacteria</taxon>
        <taxon>Bacillati</taxon>
        <taxon>Actinomycetota</taxon>
        <taxon>Actinomycetes</taxon>
        <taxon>Pseudonocardiales</taxon>
        <taxon>Pseudonocardiaceae</taxon>
        <taxon>Saccharothrix</taxon>
    </lineage>
</organism>
<feature type="signal peptide" evidence="1">
    <location>
        <begin position="1"/>
        <end position="26"/>
    </location>
</feature>
<sequence>MSPTRRSRQVAAVLATALATALSACSSGDGGTAPAGGATGTQDAVDAALKAGGELTYWSWTPSAKAQVAAFQQEFPNVKVNYVNAGTGNDHYTKLQNAIKAGSGAPDVAQVEYQALPQFAMTGALVDLGQYGFQAFEDDYTPSTWNSVKVGGGLYGLPQDSGPMALFYNKQLFDQHGITVPKTWAEYVAAAEKLHAADPTKYITSDTGDAGFATSMIWQAGGKPFTTDGRNVRIDLQDAGVRKWTATWNQLVEKKLVSSIPGWSDAWYKALGDGTIATLVTGAWMPGVLESSVEDGAGKWAVAPMPTYDGGTPITAENGGGGQSVLKQSANPALAAGFVRWLNNGNGVKPFLESGGFPATKADLASPAFTDEASDYFGGQQINRTLTAAAGQVVPGWSYLPYQLYANSVFGDTVGKSYAEGKSLDTGLADWQKALADYGNQQGFTVTTG</sequence>
<dbReference type="SUPFAM" id="SSF53850">
    <property type="entry name" value="Periplasmic binding protein-like II"/>
    <property type="match status" value="1"/>
</dbReference>
<feature type="chain" id="PRO_5039116421" evidence="1">
    <location>
        <begin position="27"/>
        <end position="449"/>
    </location>
</feature>
<accession>A0A543JQF0</accession>
<dbReference type="EMBL" id="VFPP01000001">
    <property type="protein sequence ID" value="TQM84994.1"/>
    <property type="molecule type" value="Genomic_DNA"/>
</dbReference>
<name>A0A543JQF0_9PSEU</name>
<evidence type="ECO:0000256" key="1">
    <source>
        <dbReference type="SAM" id="SignalP"/>
    </source>
</evidence>
<keyword evidence="3" id="KW-1185">Reference proteome</keyword>
<dbReference type="PANTHER" id="PTHR43649:SF14">
    <property type="entry name" value="BLR3389 PROTEIN"/>
    <property type="match status" value="1"/>
</dbReference>
<dbReference type="Proteomes" id="UP000316628">
    <property type="component" value="Unassembled WGS sequence"/>
</dbReference>
<keyword evidence="1" id="KW-0732">Signal</keyword>
<dbReference type="OrthoDB" id="9795467at2"/>
<comment type="caution">
    <text evidence="2">The sequence shown here is derived from an EMBL/GenBank/DDBJ whole genome shotgun (WGS) entry which is preliminary data.</text>
</comment>